<name>A0A922HRN3_DERFA</name>
<dbReference type="AlphaFoldDB" id="A0A922HRN3"/>
<reference evidence="3" key="2">
    <citation type="journal article" date="2022" name="Res Sq">
        <title>Comparative Genomics Reveals Insights into the Divergent Evolution of Astigmatic Mites and Household Pest Adaptations.</title>
        <authorList>
            <person name="Xiong Q."/>
            <person name="Wan A.T.-Y."/>
            <person name="Liu X.-Y."/>
            <person name="Fung C.S.-H."/>
            <person name="Xiao X."/>
            <person name="Malainual N."/>
            <person name="Hou J."/>
            <person name="Wang L."/>
            <person name="Wang M."/>
            <person name="Yang K."/>
            <person name="Cui Y."/>
            <person name="Leung E."/>
            <person name="Nong W."/>
            <person name="Shin S.-K."/>
            <person name="Au S."/>
            <person name="Jeong K.Y."/>
            <person name="Chew F.T."/>
            <person name="Hui J."/>
            <person name="Leung T.F."/>
            <person name="Tungtrongchitr A."/>
            <person name="Zhong N."/>
            <person name="Liu Z."/>
            <person name="Tsui S."/>
        </authorList>
    </citation>
    <scope>NUCLEOTIDE SEQUENCE</scope>
    <source>
        <strain evidence="3">Derf</strain>
        <tissue evidence="3">Whole organism</tissue>
    </source>
</reference>
<keyword evidence="2" id="KW-1133">Transmembrane helix</keyword>
<dbReference type="Proteomes" id="UP000790347">
    <property type="component" value="Unassembled WGS sequence"/>
</dbReference>
<evidence type="ECO:0000256" key="1">
    <source>
        <dbReference type="SAM" id="MobiDB-lite"/>
    </source>
</evidence>
<evidence type="ECO:0000256" key="2">
    <source>
        <dbReference type="SAM" id="Phobius"/>
    </source>
</evidence>
<feature type="compositionally biased region" description="Low complexity" evidence="1">
    <location>
        <begin position="143"/>
        <end position="159"/>
    </location>
</feature>
<gene>
    <name evidence="3" type="ORF">DERF_013486</name>
</gene>
<keyword evidence="2" id="KW-0812">Transmembrane</keyword>
<keyword evidence="2" id="KW-0472">Membrane</keyword>
<comment type="caution">
    <text evidence="3">The sequence shown here is derived from an EMBL/GenBank/DDBJ whole genome shotgun (WGS) entry which is preliminary data.</text>
</comment>
<reference evidence="3" key="1">
    <citation type="submission" date="2013-05" db="EMBL/GenBank/DDBJ databases">
        <authorList>
            <person name="Yim A.K.Y."/>
            <person name="Chan T.F."/>
            <person name="Ji K.M."/>
            <person name="Liu X.Y."/>
            <person name="Zhou J.W."/>
            <person name="Li R.Q."/>
            <person name="Yang K.Y."/>
            <person name="Li J."/>
            <person name="Li M."/>
            <person name="Law P.T.W."/>
            <person name="Wu Y.L."/>
            <person name="Cai Z.L."/>
            <person name="Qin H."/>
            <person name="Bao Y."/>
            <person name="Leung R.K.K."/>
            <person name="Ng P.K.S."/>
            <person name="Zou J."/>
            <person name="Zhong X.J."/>
            <person name="Ran P.X."/>
            <person name="Zhong N.S."/>
            <person name="Liu Z.G."/>
            <person name="Tsui S.K.W."/>
        </authorList>
    </citation>
    <scope>NUCLEOTIDE SEQUENCE</scope>
    <source>
        <strain evidence="3">Derf</strain>
        <tissue evidence="3">Whole organism</tissue>
    </source>
</reference>
<evidence type="ECO:0000313" key="4">
    <source>
        <dbReference type="Proteomes" id="UP000790347"/>
    </source>
</evidence>
<organism evidence="3 4">
    <name type="scientific">Dermatophagoides farinae</name>
    <name type="common">American house dust mite</name>
    <dbReference type="NCBI Taxonomy" id="6954"/>
    <lineage>
        <taxon>Eukaryota</taxon>
        <taxon>Metazoa</taxon>
        <taxon>Ecdysozoa</taxon>
        <taxon>Arthropoda</taxon>
        <taxon>Chelicerata</taxon>
        <taxon>Arachnida</taxon>
        <taxon>Acari</taxon>
        <taxon>Acariformes</taxon>
        <taxon>Sarcoptiformes</taxon>
        <taxon>Astigmata</taxon>
        <taxon>Psoroptidia</taxon>
        <taxon>Analgoidea</taxon>
        <taxon>Pyroglyphidae</taxon>
        <taxon>Dermatophagoidinae</taxon>
        <taxon>Dermatophagoides</taxon>
    </lineage>
</organism>
<accession>A0A922HRN3</accession>
<dbReference type="EMBL" id="ASGP02000007">
    <property type="protein sequence ID" value="KAH9497498.1"/>
    <property type="molecule type" value="Genomic_DNA"/>
</dbReference>
<proteinExistence type="predicted"/>
<keyword evidence="4" id="KW-1185">Reference proteome</keyword>
<protein>
    <submittedName>
        <fullName evidence="3">Uncharacterized protein</fullName>
    </submittedName>
</protein>
<feature type="compositionally biased region" description="Polar residues" evidence="1">
    <location>
        <begin position="133"/>
        <end position="142"/>
    </location>
</feature>
<feature type="region of interest" description="Disordered" evidence="1">
    <location>
        <begin position="77"/>
        <end position="161"/>
    </location>
</feature>
<feature type="transmembrane region" description="Helical" evidence="2">
    <location>
        <begin position="42"/>
        <end position="65"/>
    </location>
</feature>
<feature type="compositionally biased region" description="Low complexity" evidence="1">
    <location>
        <begin position="77"/>
        <end position="115"/>
    </location>
</feature>
<sequence length="483" mass="53510">MLNMKTYVCTGYNKAGTVSANVTLTVLRRLEVTAAAYSGQEVAGIVIGALFIFLLILISIFSVVLRSRKLLHFRTTTTTNNGQSTNSNANSNQTILGSTTVTSNNNNSYHNGANGRILNGHIQTTTTTTPTTVSIPNGTLKRNSSGNANNNHIDNNSSNHILSTATNKNMTNNESNKMNKANLIVAMNHNDDSMKTNNNNSLVHHQYVVMPDNNQIKNSNNDKINIINNQLAEQIEMCDYSSVNTAENVNNNNNQFINQQQLPMSMSIDMKNLTQASCTGGGIRTALYGNHNNVKFSPQERFFHSGHKSPVIFNQQYDDAIISKRNINPNSPFNVKIGTMCNMRSTNPYNTLDSHYNHIQTATIGHHNPSHSMNNNSANIHFNPYTADVNGHHHEIAFFESTIANAHSGGSLLTTTAKNPYGQIQPTTRFSYDVRNNEQMLMNRRIDSSSPYSELILQNMINQNNHSLFDHQRHVAASVAVEL</sequence>
<evidence type="ECO:0000313" key="3">
    <source>
        <dbReference type="EMBL" id="KAH9497498.1"/>
    </source>
</evidence>